<dbReference type="EMBL" id="JANBQF010000165">
    <property type="protein sequence ID" value="KAJ2004257.1"/>
    <property type="molecule type" value="Genomic_DNA"/>
</dbReference>
<dbReference type="GO" id="GO:0016616">
    <property type="term" value="F:oxidoreductase activity, acting on the CH-OH group of donors, NAD or NADP as acceptor"/>
    <property type="evidence" value="ECO:0007669"/>
    <property type="project" value="UniProtKB-ARBA"/>
</dbReference>
<evidence type="ECO:0000256" key="6">
    <source>
        <dbReference type="PIRSR" id="PIRSR000097-3"/>
    </source>
</evidence>
<sequence>MATTDLKLSNGVLMPAIGLGTWRADESGVLAQTIKTAVALGYRHIDCAKIYGNQREIGQALKGAGVPRSELFIVSKIYQNKHRPELVAGALDEILDELQLEYLDLLLMHWPYALNPEISSIDFVSSDIENVPIMDTWRAMEDLVESGKVRAIGVSNFNRAILDKMIPQCSIVPAVNQVEIHPYNQQTGLVKFCRQHGIAVTGYCPLGGTKISVMEDKFIQRVAEAHLCTPAQVALSWALARGIAVIPKSTSETRLKQNLHQITLTSDEMRMFAKLDKNERKVDPGRSFKELEWVFHEDVADCPVI</sequence>
<gene>
    <name evidence="8" type="ORF">H4R26_002614</name>
</gene>
<evidence type="ECO:0000256" key="3">
    <source>
        <dbReference type="ARBA" id="ARBA00023002"/>
    </source>
</evidence>
<dbReference type="PANTHER" id="PTHR43827:SF3">
    <property type="entry name" value="NADP-DEPENDENT OXIDOREDUCTASE DOMAIN-CONTAINING PROTEIN"/>
    <property type="match status" value="1"/>
</dbReference>
<dbReference type="PIRSF" id="PIRSF000097">
    <property type="entry name" value="AKR"/>
    <property type="match status" value="1"/>
</dbReference>
<dbReference type="Pfam" id="PF00248">
    <property type="entry name" value="Aldo_ket_red"/>
    <property type="match status" value="1"/>
</dbReference>
<evidence type="ECO:0000256" key="5">
    <source>
        <dbReference type="PIRSR" id="PIRSR000097-2"/>
    </source>
</evidence>
<reference evidence="8" key="1">
    <citation type="submission" date="2022-07" db="EMBL/GenBank/DDBJ databases">
        <title>Phylogenomic reconstructions and comparative analyses of Kickxellomycotina fungi.</title>
        <authorList>
            <person name="Reynolds N.K."/>
            <person name="Stajich J.E."/>
            <person name="Barry K."/>
            <person name="Grigoriev I.V."/>
            <person name="Crous P."/>
            <person name="Smith M.E."/>
        </authorList>
    </citation>
    <scope>NUCLEOTIDE SEQUENCE</scope>
    <source>
        <strain evidence="8">IMI 214461</strain>
    </source>
</reference>
<evidence type="ECO:0000256" key="2">
    <source>
        <dbReference type="ARBA" id="ARBA00022857"/>
    </source>
</evidence>
<feature type="domain" description="NADP-dependent oxidoreductase" evidence="7">
    <location>
        <begin position="17"/>
        <end position="276"/>
    </location>
</feature>
<keyword evidence="3" id="KW-0560">Oxidoreductase</keyword>
<dbReference type="Proteomes" id="UP001150907">
    <property type="component" value="Unassembled WGS sequence"/>
</dbReference>
<dbReference type="AlphaFoldDB" id="A0A9W8EJC5"/>
<proteinExistence type="inferred from homology"/>
<dbReference type="Gene3D" id="3.20.20.100">
    <property type="entry name" value="NADP-dependent oxidoreductase domain"/>
    <property type="match status" value="1"/>
</dbReference>
<keyword evidence="9" id="KW-1185">Reference proteome</keyword>
<protein>
    <recommendedName>
        <fullName evidence="7">NADP-dependent oxidoreductase domain-containing protein</fullName>
    </recommendedName>
</protein>
<keyword evidence="2" id="KW-0521">NADP</keyword>
<dbReference type="FunFam" id="3.20.20.100:FF:000002">
    <property type="entry name" value="2,5-diketo-D-gluconic acid reductase A"/>
    <property type="match status" value="1"/>
</dbReference>
<dbReference type="InterPro" id="IPR018170">
    <property type="entry name" value="Aldo/ket_reductase_CS"/>
</dbReference>
<evidence type="ECO:0000313" key="8">
    <source>
        <dbReference type="EMBL" id="KAJ2004257.1"/>
    </source>
</evidence>
<dbReference type="SUPFAM" id="SSF51430">
    <property type="entry name" value="NAD(P)-linked oxidoreductase"/>
    <property type="match status" value="1"/>
</dbReference>
<dbReference type="InterPro" id="IPR023210">
    <property type="entry name" value="NADP_OxRdtase_dom"/>
</dbReference>
<evidence type="ECO:0000259" key="7">
    <source>
        <dbReference type="Pfam" id="PF00248"/>
    </source>
</evidence>
<comment type="caution">
    <text evidence="8">The sequence shown here is derived from an EMBL/GenBank/DDBJ whole genome shotgun (WGS) entry which is preliminary data.</text>
</comment>
<organism evidence="8 9">
    <name type="scientific">Coemansia thaxteri</name>
    <dbReference type="NCBI Taxonomy" id="2663907"/>
    <lineage>
        <taxon>Eukaryota</taxon>
        <taxon>Fungi</taxon>
        <taxon>Fungi incertae sedis</taxon>
        <taxon>Zoopagomycota</taxon>
        <taxon>Kickxellomycotina</taxon>
        <taxon>Kickxellomycetes</taxon>
        <taxon>Kickxellales</taxon>
        <taxon>Kickxellaceae</taxon>
        <taxon>Coemansia</taxon>
    </lineage>
</organism>
<dbReference type="OrthoDB" id="416253at2759"/>
<dbReference type="InterPro" id="IPR020471">
    <property type="entry name" value="AKR"/>
</dbReference>
<feature type="active site" description="Proton donor" evidence="4">
    <location>
        <position position="51"/>
    </location>
</feature>
<dbReference type="PRINTS" id="PR00069">
    <property type="entry name" value="ALDKETRDTASE"/>
</dbReference>
<comment type="similarity">
    <text evidence="1">Belongs to the aldo/keto reductase family.</text>
</comment>
<name>A0A9W8EJC5_9FUNG</name>
<accession>A0A9W8EJC5</accession>
<feature type="site" description="Lowers pKa of active site Tyr" evidence="6">
    <location>
        <position position="76"/>
    </location>
</feature>
<evidence type="ECO:0000256" key="1">
    <source>
        <dbReference type="ARBA" id="ARBA00007905"/>
    </source>
</evidence>
<evidence type="ECO:0000313" key="9">
    <source>
        <dbReference type="Proteomes" id="UP001150907"/>
    </source>
</evidence>
<feature type="binding site" evidence="5">
    <location>
        <position position="109"/>
    </location>
    <ligand>
        <name>substrate</name>
    </ligand>
</feature>
<evidence type="ECO:0000256" key="4">
    <source>
        <dbReference type="PIRSR" id="PIRSR000097-1"/>
    </source>
</evidence>
<dbReference type="PROSITE" id="PS00798">
    <property type="entry name" value="ALDOKETO_REDUCTASE_1"/>
    <property type="match status" value="1"/>
</dbReference>
<dbReference type="PROSITE" id="PS00062">
    <property type="entry name" value="ALDOKETO_REDUCTASE_2"/>
    <property type="match status" value="1"/>
</dbReference>
<dbReference type="InterPro" id="IPR036812">
    <property type="entry name" value="NAD(P)_OxRdtase_dom_sf"/>
</dbReference>
<dbReference type="CDD" id="cd19071">
    <property type="entry name" value="AKR_AKR1-5-like"/>
    <property type="match status" value="1"/>
</dbReference>
<dbReference type="PANTHER" id="PTHR43827">
    <property type="entry name" value="2,5-DIKETO-D-GLUCONIC ACID REDUCTASE"/>
    <property type="match status" value="1"/>
</dbReference>